<dbReference type="GO" id="GO:0099536">
    <property type="term" value="P:synaptic signaling"/>
    <property type="evidence" value="ECO:0007669"/>
    <property type="project" value="TreeGrafter"/>
</dbReference>
<dbReference type="EMBL" id="JANEYF010003404">
    <property type="protein sequence ID" value="KAJ8936626.1"/>
    <property type="molecule type" value="Genomic_DNA"/>
</dbReference>
<dbReference type="GO" id="GO:0050804">
    <property type="term" value="P:modulation of chemical synaptic transmission"/>
    <property type="evidence" value="ECO:0007669"/>
    <property type="project" value="UniProtKB-ARBA"/>
</dbReference>
<dbReference type="GO" id="GO:0005737">
    <property type="term" value="C:cytoplasm"/>
    <property type="evidence" value="ECO:0007669"/>
    <property type="project" value="UniProtKB-ARBA"/>
</dbReference>
<dbReference type="InterPro" id="IPR050774">
    <property type="entry name" value="KCMF1/Dystrophin"/>
</dbReference>
<keyword evidence="8" id="KW-0106">Calcium</keyword>
<dbReference type="Gene3D" id="1.10.238.10">
    <property type="entry name" value="EF-hand"/>
    <property type="match status" value="1"/>
</dbReference>
<dbReference type="PROSITE" id="PS50135">
    <property type="entry name" value="ZF_ZZ_2"/>
    <property type="match status" value="1"/>
</dbReference>
<keyword evidence="3" id="KW-1003">Cell membrane</keyword>
<dbReference type="Proteomes" id="UP001162156">
    <property type="component" value="Unassembled WGS sequence"/>
</dbReference>
<name>A0AAV8XCX4_9CUCU</name>
<dbReference type="PROSITE" id="PS50020">
    <property type="entry name" value="WW_DOMAIN_2"/>
    <property type="match status" value="1"/>
</dbReference>
<dbReference type="Pfam" id="PF09069">
    <property type="entry name" value="EF-hand_3"/>
    <property type="match status" value="1"/>
</dbReference>
<dbReference type="InterPro" id="IPR011992">
    <property type="entry name" value="EF-hand-dom_pair"/>
</dbReference>
<dbReference type="InterPro" id="IPR015153">
    <property type="entry name" value="EF-hand_dom_typ1"/>
</dbReference>
<feature type="domain" description="WW" evidence="13">
    <location>
        <begin position="1"/>
        <end position="32"/>
    </location>
</feature>
<gene>
    <name evidence="15" type="ORF">NQ314_012242</name>
</gene>
<dbReference type="InterPro" id="IPR043145">
    <property type="entry name" value="Znf_ZZ_sf"/>
</dbReference>
<dbReference type="InterPro" id="IPR000433">
    <property type="entry name" value="Znf_ZZ"/>
</dbReference>
<dbReference type="Gene3D" id="6.10.140.70">
    <property type="match status" value="1"/>
</dbReference>
<dbReference type="SUPFAM" id="SSF57850">
    <property type="entry name" value="RING/U-box"/>
    <property type="match status" value="1"/>
</dbReference>
<evidence type="ECO:0000256" key="12">
    <source>
        <dbReference type="PROSITE-ProRule" id="PRU00228"/>
    </source>
</evidence>
<dbReference type="SUPFAM" id="SSF47473">
    <property type="entry name" value="EF-hand"/>
    <property type="match status" value="2"/>
</dbReference>
<evidence type="ECO:0000256" key="10">
    <source>
        <dbReference type="ARBA" id="ARBA00023203"/>
    </source>
</evidence>
<organism evidence="15 16">
    <name type="scientific">Rhamnusium bicolor</name>
    <dbReference type="NCBI Taxonomy" id="1586634"/>
    <lineage>
        <taxon>Eukaryota</taxon>
        <taxon>Metazoa</taxon>
        <taxon>Ecdysozoa</taxon>
        <taxon>Arthropoda</taxon>
        <taxon>Hexapoda</taxon>
        <taxon>Insecta</taxon>
        <taxon>Pterygota</taxon>
        <taxon>Neoptera</taxon>
        <taxon>Endopterygota</taxon>
        <taxon>Coleoptera</taxon>
        <taxon>Polyphaga</taxon>
        <taxon>Cucujiformia</taxon>
        <taxon>Chrysomeloidea</taxon>
        <taxon>Cerambycidae</taxon>
        <taxon>Lepturinae</taxon>
        <taxon>Rhagiini</taxon>
        <taxon>Rhamnusium</taxon>
    </lineage>
</organism>
<proteinExistence type="predicted"/>
<evidence type="ECO:0000313" key="16">
    <source>
        <dbReference type="Proteomes" id="UP001162156"/>
    </source>
</evidence>
<evidence type="ECO:0000256" key="6">
    <source>
        <dbReference type="ARBA" id="ARBA00022771"/>
    </source>
</evidence>
<evidence type="ECO:0000256" key="8">
    <source>
        <dbReference type="ARBA" id="ARBA00022837"/>
    </source>
</evidence>
<dbReference type="InterPro" id="IPR015154">
    <property type="entry name" value="EF-hand_dom_typ2"/>
</dbReference>
<dbReference type="SMART" id="SM00291">
    <property type="entry name" value="ZnF_ZZ"/>
    <property type="match status" value="1"/>
</dbReference>
<protein>
    <recommendedName>
        <fullName evidence="17">Dystrophin</fullName>
    </recommendedName>
</protein>
<keyword evidence="10" id="KW-0009">Actin-binding</keyword>
<evidence type="ECO:0000256" key="11">
    <source>
        <dbReference type="ARBA" id="ARBA00023212"/>
    </source>
</evidence>
<evidence type="ECO:0000256" key="1">
    <source>
        <dbReference type="ARBA" id="ARBA00004245"/>
    </source>
</evidence>
<feature type="domain" description="ZZ-type" evidence="14">
    <location>
        <begin position="220"/>
        <end position="276"/>
    </location>
</feature>
<evidence type="ECO:0000256" key="5">
    <source>
        <dbReference type="ARBA" id="ARBA00022723"/>
    </source>
</evidence>
<dbReference type="Gene3D" id="3.30.60.90">
    <property type="match status" value="1"/>
</dbReference>
<evidence type="ECO:0008006" key="17">
    <source>
        <dbReference type="Google" id="ProtNLM"/>
    </source>
</evidence>
<sequence length="389" mass="44822">MSASWRKVENEDGFPYYINEATNLKQWDHPKFVDLRQRLDDCNYVKYSTYRVALKFRVLQNALHMDEVPLSIIAGVFERHRLGANESSLCLESCDLEAVLDRQGKIQVSSTKIVLSMLSNCTSIDLYKFIFELCADHNNCVTRLRLQSLLTKIVEITTFLHEDASFGPHLVNTSIENCFSNSPGLVGINESMFIAWLEKGPKILSFIPILHRIKIAEAVIHSVKCSTCRTNPLMGLRYKCMKCSRYTQCQRCFFTGRTSHSHKLTHSMREYCTQANDYGHTFIKKICGLLHCSQKVNDSTVVETKPLCAEKHCLQKSYSKEVLCDIEPLSAPQTQLQVIIRQLELQNRELHQILLLGSHSDKEIRRYLEEHRMHVAAQIQKLKILKVRI</sequence>
<dbReference type="PANTHER" id="PTHR12268">
    <property type="entry name" value="E3 UBIQUITIN-PROTEIN LIGASE KCMF1"/>
    <property type="match status" value="1"/>
</dbReference>
<dbReference type="Pfam" id="PF00569">
    <property type="entry name" value="ZZ"/>
    <property type="match status" value="1"/>
</dbReference>
<keyword evidence="16" id="KW-1185">Reference proteome</keyword>
<dbReference type="GO" id="GO:0045202">
    <property type="term" value="C:synapse"/>
    <property type="evidence" value="ECO:0007669"/>
    <property type="project" value="GOC"/>
</dbReference>
<evidence type="ECO:0000256" key="9">
    <source>
        <dbReference type="ARBA" id="ARBA00023136"/>
    </source>
</evidence>
<dbReference type="Gene3D" id="2.20.70.10">
    <property type="match status" value="1"/>
</dbReference>
<comment type="caution">
    <text evidence="15">The sequence shown here is derived from an EMBL/GenBank/DDBJ whole genome shotgun (WGS) entry which is preliminary data.</text>
</comment>
<evidence type="ECO:0000256" key="3">
    <source>
        <dbReference type="ARBA" id="ARBA00022475"/>
    </source>
</evidence>
<keyword evidence="4" id="KW-0963">Cytoplasm</keyword>
<dbReference type="CDD" id="cd00201">
    <property type="entry name" value="WW"/>
    <property type="match status" value="1"/>
</dbReference>
<keyword evidence="5" id="KW-0479">Metal-binding</keyword>
<dbReference type="GO" id="GO:0005856">
    <property type="term" value="C:cytoskeleton"/>
    <property type="evidence" value="ECO:0007669"/>
    <property type="project" value="UniProtKB-SubCell"/>
</dbReference>
<evidence type="ECO:0000256" key="4">
    <source>
        <dbReference type="ARBA" id="ARBA00022490"/>
    </source>
</evidence>
<reference evidence="15" key="1">
    <citation type="journal article" date="2023" name="Insect Mol. Biol.">
        <title>Genome sequencing provides insights into the evolution of gene families encoding plant cell wall-degrading enzymes in longhorned beetles.</title>
        <authorList>
            <person name="Shin N.R."/>
            <person name="Okamura Y."/>
            <person name="Kirsch R."/>
            <person name="Pauchet Y."/>
        </authorList>
    </citation>
    <scope>NUCLEOTIDE SEQUENCE</scope>
    <source>
        <strain evidence="15">RBIC_L_NR</strain>
    </source>
</reference>
<dbReference type="PANTHER" id="PTHR12268:SF14">
    <property type="entry name" value="DYSTROPHIN-1"/>
    <property type="match status" value="1"/>
</dbReference>
<dbReference type="InterPro" id="IPR001202">
    <property type="entry name" value="WW_dom"/>
</dbReference>
<evidence type="ECO:0000256" key="7">
    <source>
        <dbReference type="ARBA" id="ARBA00022833"/>
    </source>
</evidence>
<dbReference type="SUPFAM" id="SSF51045">
    <property type="entry name" value="WW domain"/>
    <property type="match status" value="1"/>
</dbReference>
<accession>A0AAV8XCX4</accession>
<keyword evidence="7" id="KW-0862">Zinc</keyword>
<dbReference type="InterPro" id="IPR036020">
    <property type="entry name" value="WW_dom_sf"/>
</dbReference>
<dbReference type="GO" id="GO:0046716">
    <property type="term" value="P:muscle cell cellular homeostasis"/>
    <property type="evidence" value="ECO:0007669"/>
    <property type="project" value="UniProtKB-ARBA"/>
</dbReference>
<dbReference type="GO" id="GO:0003779">
    <property type="term" value="F:actin binding"/>
    <property type="evidence" value="ECO:0007669"/>
    <property type="project" value="UniProtKB-KW"/>
</dbReference>
<dbReference type="GO" id="GO:0008270">
    <property type="term" value="F:zinc ion binding"/>
    <property type="evidence" value="ECO:0007669"/>
    <property type="project" value="UniProtKB-KW"/>
</dbReference>
<evidence type="ECO:0000313" key="15">
    <source>
        <dbReference type="EMBL" id="KAJ8936626.1"/>
    </source>
</evidence>
<dbReference type="GO" id="GO:0042383">
    <property type="term" value="C:sarcolemma"/>
    <property type="evidence" value="ECO:0007669"/>
    <property type="project" value="UniProtKB-SubCell"/>
</dbReference>
<dbReference type="GO" id="GO:0016010">
    <property type="term" value="C:dystrophin-associated glycoprotein complex"/>
    <property type="evidence" value="ECO:0007669"/>
    <property type="project" value="UniProtKB-ARBA"/>
</dbReference>
<dbReference type="AlphaFoldDB" id="A0AAV8XCX4"/>
<dbReference type="Pfam" id="PF09068">
    <property type="entry name" value="EF-hand_2"/>
    <property type="match status" value="1"/>
</dbReference>
<evidence type="ECO:0000259" key="14">
    <source>
        <dbReference type="PROSITE" id="PS50135"/>
    </source>
</evidence>
<evidence type="ECO:0000256" key="2">
    <source>
        <dbReference type="ARBA" id="ARBA00004278"/>
    </source>
</evidence>
<keyword evidence="6 12" id="KW-0863">Zinc-finger</keyword>
<keyword evidence="9" id="KW-0472">Membrane</keyword>
<evidence type="ECO:0000259" key="13">
    <source>
        <dbReference type="PROSITE" id="PS50020"/>
    </source>
</evidence>
<comment type="subcellular location">
    <subcellularLocation>
        <location evidence="2">Cell membrane</location>
        <location evidence="2">Sarcolemma</location>
        <topology evidence="2">Peripheral membrane protein</topology>
        <orientation evidence="2">Cytoplasmic side</orientation>
    </subcellularLocation>
    <subcellularLocation>
        <location evidence="1">Cytoplasm</location>
        <location evidence="1">Cytoskeleton</location>
    </subcellularLocation>
</comment>
<keyword evidence="11" id="KW-0206">Cytoskeleton</keyword>